<dbReference type="Proteomes" id="UP001595696">
    <property type="component" value="Unassembled WGS sequence"/>
</dbReference>
<protein>
    <submittedName>
        <fullName evidence="1">Uncharacterized protein</fullName>
    </submittedName>
</protein>
<organism evidence="1 2">
    <name type="scientific">Nocardia jiangsuensis</name>
    <dbReference type="NCBI Taxonomy" id="1691563"/>
    <lineage>
        <taxon>Bacteria</taxon>
        <taxon>Bacillati</taxon>
        <taxon>Actinomycetota</taxon>
        <taxon>Actinomycetes</taxon>
        <taxon>Mycobacteriales</taxon>
        <taxon>Nocardiaceae</taxon>
        <taxon>Nocardia</taxon>
    </lineage>
</organism>
<dbReference type="RefSeq" id="WP_378613244.1">
    <property type="nucleotide sequence ID" value="NZ_JBHSAX010000014.1"/>
</dbReference>
<keyword evidence="2" id="KW-1185">Reference proteome</keyword>
<reference evidence="2" key="1">
    <citation type="journal article" date="2019" name="Int. J. Syst. Evol. Microbiol.">
        <title>The Global Catalogue of Microorganisms (GCM) 10K type strain sequencing project: providing services to taxonomists for standard genome sequencing and annotation.</title>
        <authorList>
            <consortium name="The Broad Institute Genomics Platform"/>
            <consortium name="The Broad Institute Genome Sequencing Center for Infectious Disease"/>
            <person name="Wu L."/>
            <person name="Ma J."/>
        </authorList>
    </citation>
    <scope>NUCLEOTIDE SEQUENCE [LARGE SCALE GENOMIC DNA]</scope>
    <source>
        <strain evidence="2">CGMCC 4.7330</strain>
    </source>
</reference>
<dbReference type="EMBL" id="JBHSAX010000014">
    <property type="protein sequence ID" value="MFC3963495.1"/>
    <property type="molecule type" value="Genomic_DNA"/>
</dbReference>
<name>A0ABV8DTQ4_9NOCA</name>
<comment type="caution">
    <text evidence="1">The sequence shown here is derived from an EMBL/GenBank/DDBJ whole genome shotgun (WGS) entry which is preliminary data.</text>
</comment>
<evidence type="ECO:0000313" key="1">
    <source>
        <dbReference type="EMBL" id="MFC3963495.1"/>
    </source>
</evidence>
<evidence type="ECO:0000313" key="2">
    <source>
        <dbReference type="Proteomes" id="UP001595696"/>
    </source>
</evidence>
<sequence length="251" mass="27859">MGFSRAELAVHVIGEITAKMKLEGYSVSDPPDGGPSEEPGVRVPTWRRVWFTIQGRGIEGRTVAAVEALVSDSERTGGVRFQGMVNLLSPAVEEVLFDIPDSALDSSFRPGNEYAQRNLLDMNSFAGLKDPSSLDRDFHVIDYGVGDGVDRFMECVTGEVAAFLAARDSVDKLVGLALRPRETDPGWPSPSRFRGVVVLCLLDDRVGDAVGLMDRYLLWERYKRSDSRERVQAFDSALRQRFPEYALARSR</sequence>
<accession>A0ABV8DTQ4</accession>
<gene>
    <name evidence="1" type="ORF">ACFO0B_16010</name>
</gene>
<proteinExistence type="predicted"/>